<keyword evidence="1" id="KW-0723">Serine/threonine-protein kinase</keyword>
<dbReference type="Gene3D" id="3.30.750.24">
    <property type="entry name" value="STAS domain"/>
    <property type="match status" value="1"/>
</dbReference>
<keyword evidence="1" id="KW-0808">Transferase</keyword>
<name>A0A076ML73_AMYME</name>
<keyword evidence="4" id="KW-1185">Reference proteome</keyword>
<protein>
    <recommendedName>
        <fullName evidence="2">STAS domain-containing protein</fullName>
    </recommendedName>
</protein>
<dbReference type="PANTHER" id="PTHR35526">
    <property type="entry name" value="ANTI-SIGMA-F FACTOR RSBW-RELATED"/>
    <property type="match status" value="1"/>
</dbReference>
<proteinExistence type="predicted"/>
<keyword evidence="1" id="KW-0418">Kinase</keyword>
<dbReference type="InterPro" id="IPR002645">
    <property type="entry name" value="STAS_dom"/>
</dbReference>
<dbReference type="SUPFAM" id="SSF52091">
    <property type="entry name" value="SpoIIaa-like"/>
    <property type="match status" value="1"/>
</dbReference>
<dbReference type="Proteomes" id="UP000062973">
    <property type="component" value="Chromosome"/>
</dbReference>
<dbReference type="STRING" id="1068978.AMETH_1471"/>
<dbReference type="HOGENOM" id="CLU_087828_0_0_11"/>
<sequence>MSTAEWVLIRQRDVAGCTVVDLAGRLNALTYGELRDNLIKLTLDQPRALIAQVDDLDIAAEPALAVFSAVRMRTDEWPSVPVLLVAHDPQRHRMIAGSAIRRFVPVHSSLHAAIEAVAEPPPRRRRRAVFLPLPSSSHGARAFVQETCREWNIRHRLEDALGIATELVENAITHAGTALEVRLELRSGYLTIAVRDENAHPAVLRQRPSGRLQGYGLQVVAALSRAWGCSPAQDGGKIVWAVLSVGPRRLAPFPV</sequence>
<feature type="domain" description="STAS" evidence="2">
    <location>
        <begin position="7"/>
        <end position="117"/>
    </location>
</feature>
<dbReference type="GO" id="GO:0004674">
    <property type="term" value="F:protein serine/threonine kinase activity"/>
    <property type="evidence" value="ECO:0007669"/>
    <property type="project" value="UniProtKB-KW"/>
</dbReference>
<dbReference type="eggNOG" id="COG1366">
    <property type="taxonomic scope" value="Bacteria"/>
</dbReference>
<dbReference type="KEGG" id="amq:AMETH_1471"/>
<organism evidence="3 4">
    <name type="scientific">Amycolatopsis methanolica 239</name>
    <dbReference type="NCBI Taxonomy" id="1068978"/>
    <lineage>
        <taxon>Bacteria</taxon>
        <taxon>Bacillati</taxon>
        <taxon>Actinomycetota</taxon>
        <taxon>Actinomycetes</taxon>
        <taxon>Pseudonocardiales</taxon>
        <taxon>Pseudonocardiaceae</taxon>
        <taxon>Amycolatopsis</taxon>
        <taxon>Amycolatopsis methanolica group</taxon>
    </lineage>
</organism>
<evidence type="ECO:0000256" key="1">
    <source>
        <dbReference type="ARBA" id="ARBA00022527"/>
    </source>
</evidence>
<dbReference type="RefSeq" id="WP_017987423.1">
    <property type="nucleotide sequence ID" value="NZ_AQUL01000001.1"/>
</dbReference>
<evidence type="ECO:0000259" key="2">
    <source>
        <dbReference type="PROSITE" id="PS50801"/>
    </source>
</evidence>
<dbReference type="OrthoDB" id="4327509at2"/>
<dbReference type="InterPro" id="IPR036890">
    <property type="entry name" value="HATPase_C_sf"/>
</dbReference>
<dbReference type="CDD" id="cd16936">
    <property type="entry name" value="HATPase_RsbW-like"/>
    <property type="match status" value="1"/>
</dbReference>
<dbReference type="Gene3D" id="3.30.565.10">
    <property type="entry name" value="Histidine kinase-like ATPase, C-terminal domain"/>
    <property type="match status" value="1"/>
</dbReference>
<dbReference type="InterPro" id="IPR036513">
    <property type="entry name" value="STAS_dom_sf"/>
</dbReference>
<dbReference type="InterPro" id="IPR050267">
    <property type="entry name" value="Anti-sigma-factor_SerPK"/>
</dbReference>
<evidence type="ECO:0000313" key="4">
    <source>
        <dbReference type="Proteomes" id="UP000062973"/>
    </source>
</evidence>
<dbReference type="EMBL" id="CP009110">
    <property type="protein sequence ID" value="AIJ21563.1"/>
    <property type="molecule type" value="Genomic_DNA"/>
</dbReference>
<accession>A0A076ML73</accession>
<dbReference type="PANTHER" id="PTHR35526:SF3">
    <property type="entry name" value="ANTI-SIGMA-F FACTOR RSBW"/>
    <property type="match status" value="1"/>
</dbReference>
<dbReference type="InterPro" id="IPR003594">
    <property type="entry name" value="HATPase_dom"/>
</dbReference>
<dbReference type="SUPFAM" id="SSF55874">
    <property type="entry name" value="ATPase domain of HSP90 chaperone/DNA topoisomerase II/histidine kinase"/>
    <property type="match status" value="1"/>
</dbReference>
<dbReference type="Pfam" id="PF13581">
    <property type="entry name" value="HATPase_c_2"/>
    <property type="match status" value="1"/>
</dbReference>
<evidence type="ECO:0000313" key="3">
    <source>
        <dbReference type="EMBL" id="AIJ21563.1"/>
    </source>
</evidence>
<reference evidence="3 4" key="1">
    <citation type="submission" date="2014-07" db="EMBL/GenBank/DDBJ databases">
        <title>Whole Genome Sequence of the Amycolatopsis methanolica 239.</title>
        <authorList>
            <person name="Tang B."/>
        </authorList>
    </citation>
    <scope>NUCLEOTIDE SEQUENCE [LARGE SCALE GENOMIC DNA]</scope>
    <source>
        <strain evidence="3 4">239</strain>
    </source>
</reference>
<dbReference type="PATRIC" id="fig|1068978.7.peg.1549"/>
<gene>
    <name evidence="3" type="ORF">AMETH_1471</name>
</gene>
<dbReference type="AlphaFoldDB" id="A0A076ML73"/>
<dbReference type="PROSITE" id="PS50801">
    <property type="entry name" value="STAS"/>
    <property type="match status" value="1"/>
</dbReference>